<dbReference type="SUPFAM" id="SSF56112">
    <property type="entry name" value="Protein kinase-like (PK-like)"/>
    <property type="match status" value="1"/>
</dbReference>
<feature type="region of interest" description="Disordered" evidence="1">
    <location>
        <begin position="1"/>
        <end position="53"/>
    </location>
</feature>
<dbReference type="EMBL" id="MTYH01000072">
    <property type="protein sequence ID" value="PNP40193.1"/>
    <property type="molecule type" value="Genomic_DNA"/>
</dbReference>
<comment type="caution">
    <text evidence="2">The sequence shown here is derived from an EMBL/GenBank/DDBJ whole genome shotgun (WGS) entry which is preliminary data.</text>
</comment>
<sequence>MSGNISDGPALPNANGTAQAHADGSQEAQRALPGAMQSEFRSRRNNDNYTPTPQNLKNFLVTCHTLNQATVVFLDTPPQQQDTSSPDLQEKDDARKIVKSPDFMAKQKEVWRILLENEESSFHQTVFPSADQVHDKFFVIERVDGETKLCPFDRLGVSATVLALVRQVLGDPALSQAAGIRGNILYSSAGGSTQLGIPAEPQFHDNAFEDGQYRGLSLFFNINNNRPLCLVTIEYRPKHFALDSSMIAALESGIVLNRGINGDDSSPTGIITSLITQLLDFMVQSGVRYGYLYSVEGIVFLEIQNDPSVVHYFVSLPKEEVDHHVESTMPYSAVSQIFAFVIRAMRTSLSSMHYLNQPNELAPWSNQADESAIRNKQADERAAWNYKVDEHVAWGGPVVAQENNIEEIAMQLQQWGKTKVSSAQCEEGQDMAMDTDADSSANEFDGEPYDKCEVDIGEETSVRIEIKMDSDITAVSTPSGQMQCLTLQREQSVQNDETANKETQMKNRQEIAQASDDHDDEMHDDGLYMNDFQKIISRPVKLRKAKEVENSYCTQQCLLGVAHSTPLDKACPNVHLHGNKHISKKEFLEQLKDQLSQSGESNDYCTPLEQFGAIGKMFKVALVGHGYTFVAKATLRADWVFLHREGEMYELLKDLQGSVIPVCLGIVRVDPEFYHEDRLLSQFMVLSWAGLPFQGNFDEGVESLLTDTVIGAYRQLHMAGMQHRDPDLSNMLYNPLTSQVMLVDFHGSRLHPDRVAAIEAAEKEAKEARKNDPDYESEDEGIPYEADGSLRTTPKPPPTAEELEALRRKFEEECRQELEYAVESMKWFVSGQHDRRN</sequence>
<feature type="compositionally biased region" description="Basic and acidic residues" evidence="1">
    <location>
        <begin position="763"/>
        <end position="773"/>
    </location>
</feature>
<organism evidence="2 3">
    <name type="scientific">Trichoderma gamsii</name>
    <dbReference type="NCBI Taxonomy" id="398673"/>
    <lineage>
        <taxon>Eukaryota</taxon>
        <taxon>Fungi</taxon>
        <taxon>Dikarya</taxon>
        <taxon>Ascomycota</taxon>
        <taxon>Pezizomycotina</taxon>
        <taxon>Sordariomycetes</taxon>
        <taxon>Hypocreomycetidae</taxon>
        <taxon>Hypocreales</taxon>
        <taxon>Hypocreaceae</taxon>
        <taxon>Trichoderma</taxon>
    </lineage>
</organism>
<proteinExistence type="predicted"/>
<evidence type="ECO:0000313" key="2">
    <source>
        <dbReference type="EMBL" id="PNP40193.1"/>
    </source>
</evidence>
<accession>A0A2K0T3T5</accession>
<dbReference type="AlphaFoldDB" id="A0A2K0T3T5"/>
<evidence type="ECO:0000256" key="1">
    <source>
        <dbReference type="SAM" id="MobiDB-lite"/>
    </source>
</evidence>
<dbReference type="OrthoDB" id="2156052at2759"/>
<evidence type="ECO:0000313" key="3">
    <source>
        <dbReference type="Proteomes" id="UP000236546"/>
    </source>
</evidence>
<dbReference type="Proteomes" id="UP000236546">
    <property type="component" value="Unassembled WGS sequence"/>
</dbReference>
<name>A0A2K0T3T5_9HYPO</name>
<protein>
    <recommendedName>
        <fullName evidence="4">Protein kinase domain-containing protein</fullName>
    </recommendedName>
</protein>
<dbReference type="InterPro" id="IPR052396">
    <property type="entry name" value="Meiotic_Drive_Suppr_Kinase"/>
</dbReference>
<feature type="region of interest" description="Disordered" evidence="1">
    <location>
        <begin position="763"/>
        <end position="801"/>
    </location>
</feature>
<dbReference type="InterPro" id="IPR011009">
    <property type="entry name" value="Kinase-like_dom_sf"/>
</dbReference>
<dbReference type="PANTHER" id="PTHR37171">
    <property type="entry name" value="SERINE/THREONINE-PROTEIN KINASE YRZF-RELATED"/>
    <property type="match status" value="1"/>
</dbReference>
<evidence type="ECO:0008006" key="4">
    <source>
        <dbReference type="Google" id="ProtNLM"/>
    </source>
</evidence>
<dbReference type="PANTHER" id="PTHR37171:SF1">
    <property type="entry name" value="SERINE_THREONINE-PROTEIN KINASE YRZF-RELATED"/>
    <property type="match status" value="1"/>
</dbReference>
<reference evidence="2 3" key="1">
    <citation type="submission" date="2017-02" db="EMBL/GenBank/DDBJ databases">
        <title>Genomes of Trichoderma spp. with biocontrol activity.</title>
        <authorList>
            <person name="Gardiner D."/>
            <person name="Kazan K."/>
            <person name="Vos C."/>
            <person name="Harvey P."/>
        </authorList>
    </citation>
    <scope>NUCLEOTIDE SEQUENCE [LARGE SCALE GENOMIC DNA]</scope>
    <source>
        <strain evidence="2 3">A5MH</strain>
    </source>
</reference>
<gene>
    <name evidence="2" type="ORF">TGAMA5MH_07848</name>
</gene>